<dbReference type="EMBL" id="FOEF01000011">
    <property type="protein sequence ID" value="SEP47020.1"/>
    <property type="molecule type" value="Genomic_DNA"/>
</dbReference>
<gene>
    <name evidence="1" type="ORF">SAMN04489732_11119</name>
</gene>
<keyword evidence="2" id="KW-1185">Reference proteome</keyword>
<proteinExistence type="predicted"/>
<dbReference type="Proteomes" id="UP000198582">
    <property type="component" value="Unassembled WGS sequence"/>
</dbReference>
<sequence>MARGLRRAQRLKIDKVIRARLDDEFLAELTANLWIVDCQTCGRALGPRRPALVIAECAGVAEATLHHAGCQDSRWEAVEQLPRFAGSPSWRSGGFAVPGTGALVFLVNPTCEAALLAATGTGWRLGSLDVFLRAGMRTGSLDPLPMPSGFTAVLGQGTLTVSYEAGGAPLARWWIPSDDGGLVDRTRTVVLGLTTAVDVTTGTTMAVLRSLVERRQAAVAVVGVGDADSPS</sequence>
<dbReference type="AlphaFoldDB" id="A0A1H8Y400"/>
<evidence type="ECO:0000313" key="1">
    <source>
        <dbReference type="EMBL" id="SEP47020.1"/>
    </source>
</evidence>
<reference evidence="2" key="1">
    <citation type="submission" date="2016-10" db="EMBL/GenBank/DDBJ databases">
        <authorList>
            <person name="Varghese N."/>
            <person name="Submissions S."/>
        </authorList>
    </citation>
    <scope>NUCLEOTIDE SEQUENCE [LARGE SCALE GENOMIC DNA]</scope>
    <source>
        <strain evidence="2">DSM 44993</strain>
    </source>
</reference>
<name>A0A1H8Y400_9PSEU</name>
<dbReference type="STRING" id="394193.SAMN04489732_11119"/>
<organism evidence="1 2">
    <name type="scientific">Amycolatopsis saalfeldensis</name>
    <dbReference type="NCBI Taxonomy" id="394193"/>
    <lineage>
        <taxon>Bacteria</taxon>
        <taxon>Bacillati</taxon>
        <taxon>Actinomycetota</taxon>
        <taxon>Actinomycetes</taxon>
        <taxon>Pseudonocardiales</taxon>
        <taxon>Pseudonocardiaceae</taxon>
        <taxon>Amycolatopsis</taxon>
    </lineage>
</organism>
<dbReference type="OrthoDB" id="4237181at2"/>
<protein>
    <submittedName>
        <fullName evidence="1">Uncharacterized protein</fullName>
    </submittedName>
</protein>
<accession>A0A1H8Y400</accession>
<evidence type="ECO:0000313" key="2">
    <source>
        <dbReference type="Proteomes" id="UP000198582"/>
    </source>
</evidence>
<dbReference type="RefSeq" id="WP_091619923.1">
    <property type="nucleotide sequence ID" value="NZ_FOEF01000011.1"/>
</dbReference>